<feature type="region of interest" description="Disordered" evidence="1">
    <location>
        <begin position="418"/>
        <end position="456"/>
    </location>
</feature>
<dbReference type="EMBL" id="CP146670">
    <property type="protein sequence ID" value="WWX73811.1"/>
    <property type="molecule type" value="Genomic_DNA"/>
</dbReference>
<evidence type="ECO:0000259" key="2">
    <source>
        <dbReference type="Pfam" id="PF06381"/>
    </source>
</evidence>
<feature type="compositionally biased region" description="Polar residues" evidence="1">
    <location>
        <begin position="446"/>
        <end position="456"/>
    </location>
</feature>
<reference evidence="3" key="1">
    <citation type="submission" date="2024-03" db="EMBL/GenBank/DDBJ databases">
        <title>Epithelial relay of microbial signals coordinates intestinal macrophage supported barrier repair.</title>
        <authorList>
            <person name="Tsai M.T."/>
        </authorList>
    </citation>
    <scope>NUCLEOTIDE SEQUENCE</scope>
    <source>
        <strain evidence="3">MS 21-1</strain>
    </source>
</reference>
<evidence type="ECO:0000313" key="3">
    <source>
        <dbReference type="EMBL" id="WWX73811.1"/>
    </source>
</evidence>
<accession>A0AAX4LHH6</accession>
<feature type="compositionally biased region" description="Acidic residues" evidence="1">
    <location>
        <begin position="431"/>
        <end position="445"/>
    </location>
</feature>
<protein>
    <submittedName>
        <fullName evidence="3">Anti-CBASS Acb1 family protein</fullName>
    </submittedName>
</protein>
<feature type="domain" description="Anti-CBASS protein Acb1-like N-terminal" evidence="2">
    <location>
        <begin position="56"/>
        <end position="401"/>
    </location>
</feature>
<dbReference type="AlphaFoldDB" id="A0AAX4LHH6"/>
<organism evidence="3 4">
    <name type="scientific">Escherichia coli</name>
    <dbReference type="NCBI Taxonomy" id="562"/>
    <lineage>
        <taxon>Bacteria</taxon>
        <taxon>Pseudomonadati</taxon>
        <taxon>Pseudomonadota</taxon>
        <taxon>Gammaproteobacteria</taxon>
        <taxon>Enterobacterales</taxon>
        <taxon>Enterobacteriaceae</taxon>
        <taxon>Escherichia</taxon>
    </lineage>
</organism>
<dbReference type="InterPro" id="IPR024459">
    <property type="entry name" value="Acb1-like_N"/>
</dbReference>
<dbReference type="RefSeq" id="WP_001139783.1">
    <property type="nucleotide sequence ID" value="NZ_CP146670.1"/>
</dbReference>
<dbReference type="Pfam" id="PF06381">
    <property type="entry name" value="Phage_portal_3"/>
    <property type="match status" value="1"/>
</dbReference>
<evidence type="ECO:0000313" key="4">
    <source>
        <dbReference type="Proteomes" id="UP001383096"/>
    </source>
</evidence>
<name>A0AAX4LHH6_ECOLX</name>
<gene>
    <name evidence="3" type="ORF">V9Z47_12770</name>
</gene>
<evidence type="ECO:0000256" key="1">
    <source>
        <dbReference type="SAM" id="MobiDB-lite"/>
    </source>
</evidence>
<dbReference type="Proteomes" id="UP001383096">
    <property type="component" value="Chromosome"/>
</dbReference>
<sequence length="456" mass="51293">MPSNLELAVNAALSQRQAAFARYAAANPFSMGIDAKRDAAWSEYGFKEEITYADLYKLYRRGGIAHGAIEKIITTCWRTRPTLIEGTEDEKAKKETSWEREIKKRFDNRFWRVIAECDRRRLIGRYAGLLIHVRDNKPWDQPVTKGVGIAKFTPVWAGALTPKDFEENPDKENYGLPTWWEYKERINSKTIARKIHPDRIFIFGDYSDDAIAFLEPSYNAFVSLEKVEGGSGESFLKNAARQLAISFDKEIDFRSLAATYGCDVTELREKFNEAAEDINKGNDVMMALQGATVSPLVTAVADPSATYDVNLQTAAAGIDIPTRILVGNQQGERASTEDLRYFNNRCMTRREEIGGELEELFRKMADLRLISMPVDVSVLWDDLNAMTKAELLEAAHKMAQINQACLATGEEIFSGDEIREAAGYDGPASEVELEEENDDESEEDNQANTSSRDNAI</sequence>
<proteinExistence type="predicted"/>